<dbReference type="InterPro" id="IPR037695">
    <property type="entry name" value="IQUB"/>
</dbReference>
<dbReference type="GO" id="GO:0030317">
    <property type="term" value="P:flagellated sperm motility"/>
    <property type="evidence" value="ECO:0007669"/>
    <property type="project" value="TreeGrafter"/>
</dbReference>
<comment type="caution">
    <text evidence="3">The sequence shown here is derived from an EMBL/GenBank/DDBJ whole genome shotgun (WGS) entry which is preliminary data.</text>
</comment>
<protein>
    <submittedName>
        <fullName evidence="3">IQUB protein</fullName>
    </submittedName>
</protein>
<dbReference type="PANTHER" id="PTHR21074:SF0">
    <property type="entry name" value="IQ AND UBIQUITIN-LIKE DOMAIN-CONTAINING PROTEIN"/>
    <property type="match status" value="1"/>
</dbReference>
<sequence length="548" mass="64412">MPDVITVRVETDSDSFQEVVVKVERRTFKKPFLGGFRNVSTGVEFHNAGSQTNPQKRPDKGILLFSKETQTAVEKNKQQQTRNTTSTQMTEIGLYVSNMTDKLITPGKYFTAEEYHKRRLEAVIVIQKYFRRWYAINLVQNLLEEKRLRLAREAQEELQKKREKEEKLRREYEKKLNPKTKEDFELLYHDLELWMQEETERINRTFTGAERKAALCALLEEETELIACIGMHKIHANVENQQKAILQLLAKCAQPRRWKAFDGKITEIDTQNSLRGKELLEIYRSISTKDIPKDERTSVLLTLKCTVKVMALIDREVDLMSREVKECNLEGLRKRICTLFLQYIKIPEFNPGVAGLLKVPPDPLKLYKNVYFCHSCENYLPSTEFPIPANSRTIGRCRLCFQLDNEARKREAYFKYRLILESLRKYEADYQDDTKIVFLVQLPDMQYLIENIWNSRSALSACNDLYELVMVRWDKKREWSPWNTILLTKEEADAHLKLCNLREAYEAPFICKIKQKHIQAKNYFAQFPAMSSFLHRSDNQANANSDKK</sequence>
<feature type="non-terminal residue" evidence="3">
    <location>
        <position position="548"/>
    </location>
</feature>
<gene>
    <name evidence="3" type="primary">Iqub</name>
    <name evidence="3" type="ORF">ERPZAN_R02235</name>
</gene>
<feature type="non-terminal residue" evidence="3">
    <location>
        <position position="1"/>
    </location>
</feature>
<dbReference type="OrthoDB" id="10265862at2759"/>
<keyword evidence="1" id="KW-0175">Coiled coil</keyword>
<feature type="coiled-coil region" evidence="1">
    <location>
        <begin position="136"/>
        <end position="175"/>
    </location>
</feature>
<dbReference type="Pfam" id="PF25805">
    <property type="entry name" value="IQUB"/>
    <property type="match status" value="1"/>
</dbReference>
<evidence type="ECO:0000256" key="1">
    <source>
        <dbReference type="SAM" id="Coils"/>
    </source>
</evidence>
<dbReference type="GO" id="GO:0031514">
    <property type="term" value="C:motile cilium"/>
    <property type="evidence" value="ECO:0007669"/>
    <property type="project" value="TreeGrafter"/>
</dbReference>
<reference evidence="3 4" key="1">
    <citation type="submission" date="2019-09" db="EMBL/GenBank/DDBJ databases">
        <title>Bird 10,000 Genomes (B10K) Project - Family phase.</title>
        <authorList>
            <person name="Zhang G."/>
        </authorList>
    </citation>
    <scope>NUCLEOTIDE SEQUENCE [LARGE SCALE GENOMIC DNA]</scope>
    <source>
        <strain evidence="3">B10K-DU-002-58</strain>
        <tissue evidence="3">Muscle</tissue>
    </source>
</reference>
<evidence type="ECO:0000313" key="4">
    <source>
        <dbReference type="Proteomes" id="UP000545329"/>
    </source>
</evidence>
<feature type="domain" description="IQ motif and ubiquitin-like" evidence="2">
    <location>
        <begin position="239"/>
        <end position="367"/>
    </location>
</feature>
<keyword evidence="4" id="KW-1185">Reference proteome</keyword>
<name>A0A7L2XDH3_9PASS</name>
<dbReference type="EMBL" id="VZTN01010869">
    <property type="protein sequence ID" value="NXS80786.1"/>
    <property type="molecule type" value="Genomic_DNA"/>
</dbReference>
<proteinExistence type="predicted"/>
<dbReference type="Proteomes" id="UP000545329">
    <property type="component" value="Unassembled WGS sequence"/>
</dbReference>
<dbReference type="AlphaFoldDB" id="A0A7L2XDH3"/>
<dbReference type="PANTHER" id="PTHR21074">
    <property type="entry name" value="IQ AND UBIQUITIN-LIKE DOMAIN-CONTAINING PROTEIN"/>
    <property type="match status" value="1"/>
</dbReference>
<evidence type="ECO:0000259" key="2">
    <source>
        <dbReference type="Pfam" id="PF25805"/>
    </source>
</evidence>
<accession>A0A7L2XDH3</accession>
<evidence type="ECO:0000313" key="3">
    <source>
        <dbReference type="EMBL" id="NXS80786.1"/>
    </source>
</evidence>
<dbReference type="GO" id="GO:0001669">
    <property type="term" value="C:acrosomal vesicle"/>
    <property type="evidence" value="ECO:0007669"/>
    <property type="project" value="TreeGrafter"/>
</dbReference>
<organism evidence="3 4">
    <name type="scientific">Erpornis zantholeuca</name>
    <dbReference type="NCBI Taxonomy" id="1112836"/>
    <lineage>
        <taxon>Eukaryota</taxon>
        <taxon>Metazoa</taxon>
        <taxon>Chordata</taxon>
        <taxon>Craniata</taxon>
        <taxon>Vertebrata</taxon>
        <taxon>Euteleostomi</taxon>
        <taxon>Archelosauria</taxon>
        <taxon>Archosauria</taxon>
        <taxon>Dinosauria</taxon>
        <taxon>Saurischia</taxon>
        <taxon>Theropoda</taxon>
        <taxon>Coelurosauria</taxon>
        <taxon>Aves</taxon>
        <taxon>Neognathae</taxon>
        <taxon>Neoaves</taxon>
        <taxon>Telluraves</taxon>
        <taxon>Australaves</taxon>
        <taxon>Passeriformes</taxon>
        <taxon>Sylvioidea</taxon>
        <taxon>Timaliidae</taxon>
        <taxon>Erpornis</taxon>
    </lineage>
</organism>
<dbReference type="GO" id="GO:0060271">
    <property type="term" value="P:cilium assembly"/>
    <property type="evidence" value="ECO:0007669"/>
    <property type="project" value="TreeGrafter"/>
</dbReference>
<dbReference type="InterPro" id="IPR057887">
    <property type="entry name" value="IQUB_helical"/>
</dbReference>